<dbReference type="RefSeq" id="WP_023842412.1">
    <property type="nucleotide sequence ID" value="NC_022995.1"/>
</dbReference>
<geneLocation type="plasmid" evidence="1">
    <name>pM7012</name>
</geneLocation>
<name>V5YNN4_9BURK</name>
<proteinExistence type="predicted"/>
<accession>V5YNN4</accession>
<sequence length="227" mass="25208">MDPVDQIRELIDEGAPDVLSRIATVLGFDDAALVASDTAQAPIGYTDAKTLERLKANPNSGYSVWGSPCEGYDIPLYAGPAATQARTVVNLEGLRKKLLTPRNILRDESGWLTHPEYPICDEGTRADTFLEAFGIETQFVGMESDSPDLAERWHEEGLTDCSAWTPTPPTGDGWILLRIYDTEDGPYAMFGRDMYEAENARKKEHTRRLRDAMLARRATPSIGERQS</sequence>
<keyword evidence="1" id="KW-0614">Plasmid</keyword>
<dbReference type="AlphaFoldDB" id="V5YNN4"/>
<dbReference type="EMBL" id="AB853026">
    <property type="protein sequence ID" value="BAO18869.1"/>
    <property type="molecule type" value="Genomic_DNA"/>
</dbReference>
<organism evidence="1">
    <name type="scientific">Burkholderia sp. M701</name>
    <dbReference type="NCBI Taxonomy" id="326454"/>
    <lineage>
        <taxon>Bacteria</taxon>
        <taxon>Pseudomonadati</taxon>
        <taxon>Pseudomonadota</taxon>
        <taxon>Betaproteobacteria</taxon>
        <taxon>Burkholderiales</taxon>
        <taxon>Burkholderiaceae</taxon>
        <taxon>Burkholderia</taxon>
    </lineage>
</organism>
<reference evidence="1" key="1">
    <citation type="journal article" date="2014" name="Microbiology">
        <title>A 2,4-dichlorophenoxyacetic acid degradation plasmid pM7012 discloses distribution of an unclassified megaplasmid group across bacterial species.</title>
        <authorList>
            <person name="Sakai Y."/>
            <person name="Ogawa N."/>
            <person name="Shimomura Y."/>
            <person name="Fujii T."/>
        </authorList>
    </citation>
    <scope>NUCLEOTIDE SEQUENCE</scope>
    <source>
        <strain evidence="1">M701</strain>
    </source>
</reference>
<evidence type="ECO:0000313" key="1">
    <source>
        <dbReference type="EMBL" id="BAO18869.1"/>
    </source>
</evidence>
<protein>
    <submittedName>
        <fullName evidence="1">Uncharacterized protein</fullName>
    </submittedName>
</protein>
<reference evidence="1" key="2">
    <citation type="submission" date="2024-06" db="EMBL/GenBank/DDBJ databases">
        <authorList>
            <person name="Sakai Y."/>
            <person name="Fujii T."/>
        </authorList>
    </citation>
    <scope>NUCLEOTIDE SEQUENCE</scope>
    <source>
        <strain evidence="1">M701</strain>
        <plasmid evidence="1">pM7012</plasmid>
    </source>
</reference>